<keyword evidence="1" id="KW-0694">RNA-binding</keyword>
<accession>A0A1C7NC93</accession>
<protein>
    <submittedName>
        <fullName evidence="4">U2 small nuclear ribonucleoprotein B</fullName>
    </submittedName>
</protein>
<dbReference type="PROSITE" id="PS50102">
    <property type="entry name" value="RRM"/>
    <property type="match status" value="1"/>
</dbReference>
<feature type="compositionally biased region" description="Acidic residues" evidence="2">
    <location>
        <begin position="151"/>
        <end position="160"/>
    </location>
</feature>
<dbReference type="AlphaFoldDB" id="A0A1C7NC93"/>
<dbReference type="InterPro" id="IPR012677">
    <property type="entry name" value="Nucleotide-bd_a/b_plait_sf"/>
</dbReference>
<reference evidence="4 5" key="1">
    <citation type="submission" date="2016-03" db="EMBL/GenBank/DDBJ databases">
        <title>Choanephora cucurbitarum.</title>
        <authorList>
            <person name="Min B."/>
            <person name="Park H."/>
            <person name="Park J.-H."/>
            <person name="Shin H.-D."/>
            <person name="Choi I.-G."/>
        </authorList>
    </citation>
    <scope>NUCLEOTIDE SEQUENCE [LARGE SCALE GENOMIC DNA]</scope>
    <source>
        <strain evidence="4 5">KUS-F28377</strain>
    </source>
</reference>
<dbReference type="EMBL" id="LUGH01000447">
    <property type="protein sequence ID" value="OBZ84974.1"/>
    <property type="molecule type" value="Genomic_DNA"/>
</dbReference>
<dbReference type="STRING" id="101091.A0A1C7NC93"/>
<dbReference type="Gene3D" id="3.30.70.330">
    <property type="match status" value="1"/>
</dbReference>
<organism evidence="4 5">
    <name type="scientific">Choanephora cucurbitarum</name>
    <dbReference type="NCBI Taxonomy" id="101091"/>
    <lineage>
        <taxon>Eukaryota</taxon>
        <taxon>Fungi</taxon>
        <taxon>Fungi incertae sedis</taxon>
        <taxon>Mucoromycota</taxon>
        <taxon>Mucoromycotina</taxon>
        <taxon>Mucoromycetes</taxon>
        <taxon>Mucorales</taxon>
        <taxon>Mucorineae</taxon>
        <taxon>Choanephoraceae</taxon>
        <taxon>Choanephoroideae</taxon>
        <taxon>Choanephora</taxon>
    </lineage>
</organism>
<evidence type="ECO:0000313" key="4">
    <source>
        <dbReference type="EMBL" id="OBZ84974.1"/>
    </source>
</evidence>
<dbReference type="CDD" id="cd12246">
    <property type="entry name" value="RRM1_U1A_like"/>
    <property type="match status" value="1"/>
</dbReference>
<dbReference type="OrthoDB" id="277802at2759"/>
<evidence type="ECO:0000313" key="5">
    <source>
        <dbReference type="Proteomes" id="UP000093000"/>
    </source>
</evidence>
<dbReference type="SMART" id="SM00360">
    <property type="entry name" value="RRM"/>
    <property type="match status" value="1"/>
</dbReference>
<evidence type="ECO:0000256" key="2">
    <source>
        <dbReference type="SAM" id="MobiDB-lite"/>
    </source>
</evidence>
<sequence length="160" mass="17851">MTSIDPNQTLYVTNLNSRITVEGENINIKMDSFSLLIVLKLELKSNLYGLFATYGYILDITAKKTEKMREQAFIVYSDVASASTAKRSLNGFTFMGKPIKIDFAKTKSDAVAKLDGTYRLRTFHSGSNEVLGKRVADEEMNGNTKMARSDDSDDDDDDHA</sequence>
<dbReference type="FunCoup" id="A0A1C7NC93">
    <property type="interactions" value="138"/>
</dbReference>
<dbReference type="GO" id="GO:1990904">
    <property type="term" value="C:ribonucleoprotein complex"/>
    <property type="evidence" value="ECO:0007669"/>
    <property type="project" value="UniProtKB-KW"/>
</dbReference>
<keyword evidence="4" id="KW-0687">Ribonucleoprotein</keyword>
<name>A0A1C7NC93_9FUNG</name>
<evidence type="ECO:0000259" key="3">
    <source>
        <dbReference type="PROSITE" id="PS50102"/>
    </source>
</evidence>
<dbReference type="SUPFAM" id="SSF54928">
    <property type="entry name" value="RNA-binding domain, RBD"/>
    <property type="match status" value="1"/>
</dbReference>
<gene>
    <name evidence="4" type="primary">snrpb2</name>
    <name evidence="4" type="ORF">A0J61_06969</name>
</gene>
<keyword evidence="5" id="KW-1185">Reference proteome</keyword>
<feature type="domain" description="RRM" evidence="3">
    <location>
        <begin position="8"/>
        <end position="106"/>
    </location>
</feature>
<evidence type="ECO:0000256" key="1">
    <source>
        <dbReference type="PROSITE-ProRule" id="PRU00176"/>
    </source>
</evidence>
<dbReference type="Pfam" id="PF00076">
    <property type="entry name" value="RRM_1"/>
    <property type="match status" value="1"/>
</dbReference>
<comment type="caution">
    <text evidence="4">The sequence shown here is derived from an EMBL/GenBank/DDBJ whole genome shotgun (WGS) entry which is preliminary data.</text>
</comment>
<dbReference type="Proteomes" id="UP000093000">
    <property type="component" value="Unassembled WGS sequence"/>
</dbReference>
<dbReference type="InterPro" id="IPR035979">
    <property type="entry name" value="RBD_domain_sf"/>
</dbReference>
<feature type="region of interest" description="Disordered" evidence="2">
    <location>
        <begin position="136"/>
        <end position="160"/>
    </location>
</feature>
<proteinExistence type="predicted"/>
<dbReference type="GO" id="GO:0003723">
    <property type="term" value="F:RNA binding"/>
    <property type="evidence" value="ECO:0007669"/>
    <property type="project" value="UniProtKB-UniRule"/>
</dbReference>
<dbReference type="InterPro" id="IPR000504">
    <property type="entry name" value="RRM_dom"/>
</dbReference>
<dbReference type="InParanoid" id="A0A1C7NC93"/>